<protein>
    <recommendedName>
        <fullName evidence="4">Serpin domain-containing protein</fullName>
    </recommendedName>
</protein>
<name>U6G033_9EIME</name>
<dbReference type="InterPro" id="IPR023796">
    <property type="entry name" value="Serpin_dom"/>
</dbReference>
<dbReference type="Proteomes" id="UP000018201">
    <property type="component" value="Unassembled WGS sequence"/>
</dbReference>
<evidence type="ECO:0000313" key="5">
    <source>
        <dbReference type="EMBL" id="CDI73661.1"/>
    </source>
</evidence>
<feature type="domain" description="Serpin" evidence="4">
    <location>
        <begin position="37"/>
        <end position="417"/>
    </location>
</feature>
<evidence type="ECO:0000256" key="3">
    <source>
        <dbReference type="SAM" id="SignalP"/>
    </source>
</evidence>
<dbReference type="InterPro" id="IPR000215">
    <property type="entry name" value="Serpin_fam"/>
</dbReference>
<comment type="similarity">
    <text evidence="1 2">Belongs to the serpin family.</text>
</comment>
<dbReference type="EMBL" id="HG688746">
    <property type="protein sequence ID" value="CDI73661.1"/>
    <property type="molecule type" value="Genomic_DNA"/>
</dbReference>
<feature type="chain" id="PRO_5005714101" description="Serpin domain-containing protein" evidence="3">
    <location>
        <begin position="21"/>
        <end position="422"/>
    </location>
</feature>
<gene>
    <name evidence="5" type="ORF">EPH_0044450</name>
</gene>
<dbReference type="VEuPathDB" id="ToxoDB:EPH_0044450"/>
<dbReference type="Gene3D" id="3.30.497.10">
    <property type="entry name" value="Antithrombin, subunit I, domain 2"/>
    <property type="match status" value="1"/>
</dbReference>
<dbReference type="GO" id="GO:0004867">
    <property type="term" value="F:serine-type endopeptidase inhibitor activity"/>
    <property type="evidence" value="ECO:0007669"/>
    <property type="project" value="InterPro"/>
</dbReference>
<dbReference type="PROSITE" id="PS00284">
    <property type="entry name" value="SERPIN"/>
    <property type="match status" value="1"/>
</dbReference>
<dbReference type="SUPFAM" id="SSF56574">
    <property type="entry name" value="Serpins"/>
    <property type="match status" value="1"/>
</dbReference>
<dbReference type="Pfam" id="PF00079">
    <property type="entry name" value="Serpin"/>
    <property type="match status" value="1"/>
</dbReference>
<evidence type="ECO:0000259" key="4">
    <source>
        <dbReference type="SMART" id="SM00093"/>
    </source>
</evidence>
<dbReference type="CDD" id="cd00172">
    <property type="entry name" value="serpin"/>
    <property type="match status" value="1"/>
</dbReference>
<dbReference type="PANTHER" id="PTHR11461">
    <property type="entry name" value="SERINE PROTEASE INHIBITOR, SERPIN"/>
    <property type="match status" value="1"/>
</dbReference>
<dbReference type="InterPro" id="IPR042185">
    <property type="entry name" value="Serpin_sf_2"/>
</dbReference>
<feature type="signal peptide" evidence="3">
    <location>
        <begin position="1"/>
        <end position="20"/>
    </location>
</feature>
<dbReference type="InterPro" id="IPR023795">
    <property type="entry name" value="Serpin_CS"/>
</dbReference>
<reference evidence="5" key="2">
    <citation type="submission" date="2013-10" db="EMBL/GenBank/DDBJ databases">
        <authorList>
            <person name="Aslett M."/>
        </authorList>
    </citation>
    <scope>NUCLEOTIDE SEQUENCE [LARGE SCALE GENOMIC DNA]</scope>
    <source>
        <strain evidence="5">Houghton</strain>
    </source>
</reference>
<sequence length="422" mass="46684">MLLAHIFPLILLSCTVSSMGHVDSGLQASENMAVVASELYNSISATRKGYLNFVFSPFSILSVFKMAQMGARGATRAEMDRHLAFTASLDVPALRGAATPWGTDPPIELETANRMYVESSLSGDAQFRHFASEVLAKLKCEAVTADFTDAEATAASINAFVEEKTKGHIKNIVPASFLSSYTRMVLVNALYFKGPWAFPFSPKSTSLGPFCMEDGEKGCVHEQQVKFMRQRLEEGFGYYEGETAKVLSLPYADERFSLYVFLPQDISQFEQQLLQRPEAIEELVSRVDSSSSSGLVLDLSMPLVKLPAEQNQVDLVEVYRRMGVHLMFDAKDADFSGICRSRDLYVSSFLHQADLTWNEEGTEAAAATAMLFVDFAAFHPKREISLAVDRPFLFQVRVKDTANSHSLVLLAGRVIDARAAQM</sequence>
<dbReference type="AlphaFoldDB" id="U6G033"/>
<dbReference type="InterPro" id="IPR042178">
    <property type="entry name" value="Serpin_sf_1"/>
</dbReference>
<reference evidence="5" key="1">
    <citation type="submission" date="2013-10" db="EMBL/GenBank/DDBJ databases">
        <title>Genomic analysis of the causative agents of coccidiosis in chickens.</title>
        <authorList>
            <person name="Reid A.J."/>
            <person name="Blake D."/>
            <person name="Billington K."/>
            <person name="Browne H."/>
            <person name="Dunn M."/>
            <person name="Hung S."/>
            <person name="Kawahara F."/>
            <person name="Miranda-Saavedra D."/>
            <person name="Mourier T."/>
            <person name="Nagra H."/>
            <person name="Otto T.D."/>
            <person name="Rawlings N."/>
            <person name="Sanchez A."/>
            <person name="Sanders M."/>
            <person name="Subramaniam C."/>
            <person name="Tay Y."/>
            <person name="Dear P."/>
            <person name="Doerig C."/>
            <person name="Gruber A."/>
            <person name="Parkinson J."/>
            <person name="Shirley M."/>
            <person name="Wan K.L."/>
            <person name="Berriman M."/>
            <person name="Tomley F."/>
            <person name="Pain A."/>
        </authorList>
    </citation>
    <scope>NUCLEOTIDE SEQUENCE [LARGE SCALE GENOMIC DNA]</scope>
    <source>
        <strain evidence="5">Houghton</strain>
    </source>
</reference>
<dbReference type="GO" id="GO:0005615">
    <property type="term" value="C:extracellular space"/>
    <property type="evidence" value="ECO:0007669"/>
    <property type="project" value="InterPro"/>
</dbReference>
<accession>U6G033</accession>
<dbReference type="Gene3D" id="2.30.39.10">
    <property type="entry name" value="Alpha-1-antitrypsin, domain 1"/>
    <property type="match status" value="1"/>
</dbReference>
<dbReference type="PANTHER" id="PTHR11461:SF211">
    <property type="entry name" value="GH10112P-RELATED"/>
    <property type="match status" value="1"/>
</dbReference>
<dbReference type="InterPro" id="IPR036186">
    <property type="entry name" value="Serpin_sf"/>
</dbReference>
<keyword evidence="3" id="KW-0732">Signal</keyword>
<dbReference type="OrthoDB" id="419611at2759"/>
<evidence type="ECO:0000256" key="1">
    <source>
        <dbReference type="ARBA" id="ARBA00009500"/>
    </source>
</evidence>
<evidence type="ECO:0000256" key="2">
    <source>
        <dbReference type="RuleBase" id="RU000411"/>
    </source>
</evidence>
<proteinExistence type="inferred from homology"/>
<dbReference type="SMART" id="SM00093">
    <property type="entry name" value="SERPIN"/>
    <property type="match status" value="1"/>
</dbReference>
<keyword evidence="6" id="KW-1185">Reference proteome</keyword>
<evidence type="ECO:0000313" key="6">
    <source>
        <dbReference type="Proteomes" id="UP000018201"/>
    </source>
</evidence>
<organism evidence="5 6">
    <name type="scientific">Eimeria praecox</name>
    <dbReference type="NCBI Taxonomy" id="51316"/>
    <lineage>
        <taxon>Eukaryota</taxon>
        <taxon>Sar</taxon>
        <taxon>Alveolata</taxon>
        <taxon>Apicomplexa</taxon>
        <taxon>Conoidasida</taxon>
        <taxon>Coccidia</taxon>
        <taxon>Eucoccidiorida</taxon>
        <taxon>Eimeriorina</taxon>
        <taxon>Eimeriidae</taxon>
        <taxon>Eimeria</taxon>
    </lineage>
</organism>